<keyword evidence="1" id="KW-1133">Transmembrane helix</keyword>
<feature type="transmembrane region" description="Helical" evidence="1">
    <location>
        <begin position="70"/>
        <end position="87"/>
    </location>
</feature>
<evidence type="ECO:0000313" key="4">
    <source>
        <dbReference type="Proteomes" id="UP000289200"/>
    </source>
</evidence>
<feature type="transmembrane region" description="Helical" evidence="1">
    <location>
        <begin position="40"/>
        <end position="58"/>
    </location>
</feature>
<keyword evidence="1" id="KW-0812">Transmembrane</keyword>
<protein>
    <recommendedName>
        <fullName evidence="2">DUF6867 domain-containing protein</fullName>
    </recommendedName>
</protein>
<dbReference type="Pfam" id="PF21741">
    <property type="entry name" value="DUF6867"/>
    <property type="match status" value="1"/>
</dbReference>
<evidence type="ECO:0000313" key="3">
    <source>
        <dbReference type="EMBL" id="VCU08700.1"/>
    </source>
</evidence>
<dbReference type="EMBL" id="UWOC01000134">
    <property type="protein sequence ID" value="VCU08700.1"/>
    <property type="molecule type" value="Genomic_DNA"/>
</dbReference>
<feature type="transmembrane region" description="Helical" evidence="1">
    <location>
        <begin position="12"/>
        <end position="28"/>
    </location>
</feature>
<keyword evidence="1" id="KW-0472">Membrane</keyword>
<organism evidence="3 4">
    <name type="scientific">Rhodoplanes serenus</name>
    <dbReference type="NCBI Taxonomy" id="200615"/>
    <lineage>
        <taxon>Bacteria</taxon>
        <taxon>Pseudomonadati</taxon>
        <taxon>Pseudomonadota</taxon>
        <taxon>Alphaproteobacteria</taxon>
        <taxon>Hyphomicrobiales</taxon>
        <taxon>Nitrobacteraceae</taxon>
        <taxon>Rhodoplanes</taxon>
    </lineage>
</organism>
<evidence type="ECO:0000256" key="1">
    <source>
        <dbReference type="SAM" id="Phobius"/>
    </source>
</evidence>
<dbReference type="RefSeq" id="WP_129608748.1">
    <property type="nucleotide sequence ID" value="NZ_UWOC01000134.1"/>
</dbReference>
<evidence type="ECO:0000259" key="2">
    <source>
        <dbReference type="Pfam" id="PF21741"/>
    </source>
</evidence>
<dbReference type="Proteomes" id="UP000289200">
    <property type="component" value="Unassembled WGS sequence"/>
</dbReference>
<comment type="caution">
    <text evidence="3">The sequence shown here is derived from an EMBL/GenBank/DDBJ whole genome shotgun (WGS) entry which is preliminary data.</text>
</comment>
<proteinExistence type="predicted"/>
<gene>
    <name evidence="3" type="ORF">RHODGE_RHODGE_01864</name>
</gene>
<sequence length="110" mass="12536">MQGLLYQEDSFGIFLLVTLVLGGAGAWLSGRAIARTWRPWWMVLPAMLLFGFAVRFIHFALFEGTLMSPWYYAVDTTVVTAVALAAFRSTRRRQMIRQYGFLIIPAERDA</sequence>
<accession>A0A3S4DF00</accession>
<reference evidence="4" key="1">
    <citation type="submission" date="2018-10" db="EMBL/GenBank/DDBJ databases">
        <authorList>
            <person name="Peiro R."/>
            <person name="Begona"/>
            <person name="Cbmso G."/>
            <person name="Lopez M."/>
            <person name="Gonzalez S."/>
            <person name="Sacristan E."/>
            <person name="Castillo E."/>
        </authorList>
    </citation>
    <scope>NUCLEOTIDE SEQUENCE [LARGE SCALE GENOMIC DNA]</scope>
</reference>
<name>A0A3S4DF00_9BRAD</name>
<dbReference type="InterPro" id="IPR049201">
    <property type="entry name" value="DUF6867"/>
</dbReference>
<feature type="domain" description="DUF6867" evidence="2">
    <location>
        <begin position="10"/>
        <end position="102"/>
    </location>
</feature>
<keyword evidence="4" id="KW-1185">Reference proteome</keyword>
<dbReference type="OrthoDB" id="9806174at2"/>
<dbReference type="AlphaFoldDB" id="A0A3S4DF00"/>